<dbReference type="EMBL" id="CABWIF010000043">
    <property type="protein sequence ID" value="VWM01593.1"/>
    <property type="molecule type" value="Genomic_DNA"/>
</dbReference>
<dbReference type="Pfam" id="PF04020">
    <property type="entry name" value="Phage_holin_4_2"/>
    <property type="match status" value="1"/>
</dbReference>
<dbReference type="RefSeq" id="WP_035137358.1">
    <property type="nucleotide sequence ID" value="NZ_CABIYU010000008.1"/>
</dbReference>
<feature type="transmembrane region" description="Helical" evidence="1">
    <location>
        <begin position="53"/>
        <end position="73"/>
    </location>
</feature>
<dbReference type="PaxDb" id="74426-ERS852399_01117"/>
<dbReference type="Proteomes" id="UP000469380">
    <property type="component" value="Unassembled WGS sequence"/>
</dbReference>
<evidence type="ECO:0000256" key="1">
    <source>
        <dbReference type="SAM" id="Phobius"/>
    </source>
</evidence>
<feature type="transmembrane region" description="Helical" evidence="1">
    <location>
        <begin position="7"/>
        <end position="24"/>
    </location>
</feature>
<sequence length="121" mass="13164">MRFMLNWLFTSIAIAIATFLVPGIQPFGFAETWVCFAFVGLFLNIVDSFVKPFLTVISLPLTIITLGIFQLVVNSFMLELASYLSVNLLGVGISIASFGSAFMGSILVSITRSILDSIAED</sequence>
<dbReference type="Proteomes" id="UP000368032">
    <property type="component" value="Unassembled WGS sequence"/>
</dbReference>
<keyword evidence="1" id="KW-0472">Membrane</keyword>
<reference evidence="3 4" key="2">
    <citation type="submission" date="2019-10" db="EMBL/GenBank/DDBJ databases">
        <authorList>
            <person name="Wolf R A."/>
        </authorList>
    </citation>
    <scope>NUCLEOTIDE SEQUENCE [LARGE SCALE GENOMIC DNA]</scope>
    <source>
        <strain evidence="3">Collinsella_aerofaciens_DSM_13712</strain>
    </source>
</reference>
<feature type="transmembrane region" description="Helical" evidence="1">
    <location>
        <begin position="85"/>
        <end position="108"/>
    </location>
</feature>
<dbReference type="InterPro" id="IPR007165">
    <property type="entry name" value="Phage_holin_4_2"/>
</dbReference>
<dbReference type="AlphaFoldDB" id="A0A173Z8E2"/>
<evidence type="ECO:0000313" key="5">
    <source>
        <dbReference type="Proteomes" id="UP000469380"/>
    </source>
</evidence>
<evidence type="ECO:0000313" key="3">
    <source>
        <dbReference type="EMBL" id="VWM01593.1"/>
    </source>
</evidence>
<name>A0A173Z8E2_9ACTN</name>
<evidence type="ECO:0000313" key="4">
    <source>
        <dbReference type="Proteomes" id="UP000368032"/>
    </source>
</evidence>
<gene>
    <name evidence="3" type="ORF">CKJAJONC_00554</name>
    <name evidence="2" type="ORF">GT464_02580</name>
</gene>
<protein>
    <submittedName>
        <fullName evidence="3">Membrane protein of uncharacterized function</fullName>
    </submittedName>
    <submittedName>
        <fullName evidence="2">Phage holin family protein</fullName>
    </submittedName>
</protein>
<keyword evidence="1" id="KW-0812">Transmembrane</keyword>
<reference evidence="2 5" key="1">
    <citation type="journal article" date="2019" name="Nat. Med.">
        <title>A library of human gut bacterial isolates paired with longitudinal multiomics data enables mechanistic microbiome research.</title>
        <authorList>
            <person name="Poyet M."/>
            <person name="Groussin M."/>
            <person name="Gibbons S.M."/>
            <person name="Avila-Pacheco J."/>
            <person name="Jiang X."/>
            <person name="Kearney S.M."/>
            <person name="Perrotta A.R."/>
            <person name="Berdy B."/>
            <person name="Zhao S."/>
            <person name="Lieberman T.D."/>
            <person name="Swanson P.K."/>
            <person name="Smith M."/>
            <person name="Roesemann S."/>
            <person name="Alexander J.E."/>
            <person name="Rich S.A."/>
            <person name="Livny J."/>
            <person name="Vlamakis H."/>
            <person name="Clish C."/>
            <person name="Bullock K."/>
            <person name="Deik A."/>
            <person name="Scott J."/>
            <person name="Pierce K.A."/>
            <person name="Xavier R.J."/>
            <person name="Alm E.J."/>
        </authorList>
    </citation>
    <scope>NUCLEOTIDE SEQUENCE [LARGE SCALE GENOMIC DNA]</scope>
    <source>
        <strain evidence="2 5">BIOML-A20</strain>
    </source>
</reference>
<accession>A0A173Z8E2</accession>
<dbReference type="PANTHER" id="PTHR37309">
    <property type="entry name" value="SLR0284 PROTEIN"/>
    <property type="match status" value="1"/>
</dbReference>
<dbReference type="EMBL" id="WWSR01000003">
    <property type="protein sequence ID" value="MZJ38844.1"/>
    <property type="molecule type" value="Genomic_DNA"/>
</dbReference>
<dbReference type="PANTHER" id="PTHR37309:SF1">
    <property type="entry name" value="SLR0284 PROTEIN"/>
    <property type="match status" value="1"/>
</dbReference>
<keyword evidence="1" id="KW-1133">Transmembrane helix</keyword>
<proteinExistence type="predicted"/>
<evidence type="ECO:0000313" key="2">
    <source>
        <dbReference type="EMBL" id="MZJ38844.1"/>
    </source>
</evidence>
<feature type="transmembrane region" description="Helical" evidence="1">
    <location>
        <begin position="30"/>
        <end position="46"/>
    </location>
</feature>
<organism evidence="2 5">
    <name type="scientific">Collinsella aerofaciens</name>
    <dbReference type="NCBI Taxonomy" id="74426"/>
    <lineage>
        <taxon>Bacteria</taxon>
        <taxon>Bacillati</taxon>
        <taxon>Actinomycetota</taxon>
        <taxon>Coriobacteriia</taxon>
        <taxon>Coriobacteriales</taxon>
        <taxon>Coriobacteriaceae</taxon>
        <taxon>Collinsella</taxon>
    </lineage>
</organism>